<evidence type="ECO:0000256" key="14">
    <source>
        <dbReference type="ARBA" id="ARBA00051301"/>
    </source>
</evidence>
<dbReference type="PROSITE" id="PS00759">
    <property type="entry name" value="ARGE_DAPE_CPG2_2"/>
    <property type="match status" value="1"/>
</dbReference>
<evidence type="ECO:0000313" key="17">
    <source>
        <dbReference type="EMBL" id="MDQ0506321.1"/>
    </source>
</evidence>
<evidence type="ECO:0000256" key="2">
    <source>
        <dbReference type="ARBA" id="ARBA00006746"/>
    </source>
</evidence>
<evidence type="ECO:0000256" key="5">
    <source>
        <dbReference type="ARBA" id="ARBA00022391"/>
    </source>
</evidence>
<gene>
    <name evidence="15" type="primary">dapE</name>
    <name evidence="17" type="ORF">QOZ94_003130</name>
</gene>
<dbReference type="PANTHER" id="PTHR43808:SF31">
    <property type="entry name" value="N-ACETYL-L-CITRULLINE DEACETYLASE"/>
    <property type="match status" value="1"/>
</dbReference>
<feature type="binding site" evidence="15">
    <location>
        <position position="364"/>
    </location>
    <ligand>
        <name>Zn(2+)</name>
        <dbReference type="ChEBI" id="CHEBI:29105"/>
        <label>2</label>
    </ligand>
</feature>
<dbReference type="NCBIfam" id="NF009557">
    <property type="entry name" value="PRK13009.1"/>
    <property type="match status" value="1"/>
</dbReference>
<evidence type="ECO:0000259" key="16">
    <source>
        <dbReference type="Pfam" id="PF07687"/>
    </source>
</evidence>
<protein>
    <recommendedName>
        <fullName evidence="5 15">Succinyl-diaminopimelate desuccinylase</fullName>
        <shortName evidence="15">SDAP desuccinylase</shortName>
        <ecNumber evidence="4 15">3.5.1.18</ecNumber>
    </recommendedName>
    <alternativeName>
        <fullName evidence="13 15">N-succinyl-LL-2,6-diaminoheptanedioate amidohydrolase</fullName>
    </alternativeName>
</protein>
<keyword evidence="7 15" id="KW-0479">Metal-binding</keyword>
<keyword evidence="18" id="KW-1185">Reference proteome</keyword>
<proteinExistence type="inferred from homology"/>
<feature type="binding site" evidence="15">
    <location>
        <position position="150"/>
    </location>
    <ligand>
        <name>Zn(2+)</name>
        <dbReference type="ChEBI" id="CHEBI:29105"/>
        <label>2</label>
    </ligand>
</feature>
<evidence type="ECO:0000313" key="18">
    <source>
        <dbReference type="Proteomes" id="UP001241747"/>
    </source>
</evidence>
<feature type="domain" description="Peptidase M20 dimerisation" evidence="16">
    <location>
        <begin position="191"/>
        <end position="298"/>
    </location>
</feature>
<feature type="binding site" evidence="15">
    <location>
        <position position="118"/>
    </location>
    <ligand>
        <name>Zn(2+)</name>
        <dbReference type="ChEBI" id="CHEBI:29105"/>
        <label>2</label>
    </ligand>
</feature>
<accession>A0ABU0LGP8</accession>
<comment type="function">
    <text evidence="15">Catalyzes the hydrolysis of N-succinyl-L,L-diaminopimelic acid (SDAP), forming succinate and LL-2,6-diaminopimelate (DAP), an intermediate involved in the bacterial biosynthesis of lysine and meso-diaminopimelic acid, an essential component of bacterial cell walls.</text>
</comment>
<keyword evidence="9 15" id="KW-0862">Zinc</keyword>
<feature type="binding site" evidence="15">
    <location>
        <position position="85"/>
    </location>
    <ligand>
        <name>Zn(2+)</name>
        <dbReference type="ChEBI" id="CHEBI:29105"/>
        <label>1</label>
    </ligand>
</feature>
<name>A0ABU0LGP8_XANAG</name>
<feature type="active site" description="Proton acceptor" evidence="15">
    <location>
        <position position="149"/>
    </location>
</feature>
<feature type="binding site" evidence="15">
    <location>
        <position position="118"/>
    </location>
    <ligand>
        <name>Zn(2+)</name>
        <dbReference type="ChEBI" id="CHEBI:29105"/>
        <label>1</label>
    </ligand>
</feature>
<dbReference type="NCBIfam" id="TIGR01246">
    <property type="entry name" value="dapE_proteo"/>
    <property type="match status" value="1"/>
</dbReference>
<sequence>MTSTDPVKPVATSAEALDPVALATALIRAPSVTPQAQAALDIVADLLADAGYRVERLTFDTGGVPVVNLYARIGTDGPNLCFAGHVDVVPVGDAARWSHGPFSGEIAGGRLFGRGAVDMKGAVAAFLAAALRHGQPRKGSLSFLITGDEEGPALDGTVKVVEWLKAKGETLDHCVLGEPTNPAVLGEVFKIGRRGSLSGVVRVQGVQGHVAYPHLADNPVPRLVRLLSGLIAAPLDAGSAFFPPSNLELVSVDVGNTAFNVIPAEATGRFNVRFNDHFSLASLKADIRRRLDAAGEPYDLTFPPGASESFITAPGPFVDLVAGAVEAVTGRRPEASTSGGTSDARFIKDLCPVVEFGLVGQTMHKVDEATSVRDLQDLSTIYGEIITRYFAHFS</sequence>
<evidence type="ECO:0000256" key="15">
    <source>
        <dbReference type="HAMAP-Rule" id="MF_01690"/>
    </source>
</evidence>
<dbReference type="EMBL" id="JAUSVY010000007">
    <property type="protein sequence ID" value="MDQ0506321.1"/>
    <property type="molecule type" value="Genomic_DNA"/>
</dbReference>
<comment type="catalytic activity">
    <reaction evidence="14 15">
        <text>N-succinyl-(2S,6S)-2,6-diaminopimelate + H2O = (2S,6S)-2,6-diaminopimelate + succinate</text>
        <dbReference type="Rhea" id="RHEA:22608"/>
        <dbReference type="ChEBI" id="CHEBI:15377"/>
        <dbReference type="ChEBI" id="CHEBI:30031"/>
        <dbReference type="ChEBI" id="CHEBI:57609"/>
        <dbReference type="ChEBI" id="CHEBI:58087"/>
        <dbReference type="EC" id="3.5.1.18"/>
    </reaction>
</comment>
<organism evidence="17 18">
    <name type="scientific">Xanthobacter agilis</name>
    <dbReference type="NCBI Taxonomy" id="47492"/>
    <lineage>
        <taxon>Bacteria</taxon>
        <taxon>Pseudomonadati</taxon>
        <taxon>Pseudomonadota</taxon>
        <taxon>Alphaproteobacteria</taxon>
        <taxon>Hyphomicrobiales</taxon>
        <taxon>Xanthobacteraceae</taxon>
        <taxon>Xanthobacter</taxon>
    </lineage>
</organism>
<evidence type="ECO:0000256" key="3">
    <source>
        <dbReference type="ARBA" id="ARBA00011738"/>
    </source>
</evidence>
<dbReference type="EC" id="3.5.1.18" evidence="4 15"/>
<comment type="cofactor">
    <cofactor evidence="15">
        <name>Zn(2+)</name>
        <dbReference type="ChEBI" id="CHEBI:29105"/>
    </cofactor>
    <cofactor evidence="15">
        <name>Co(2+)</name>
        <dbReference type="ChEBI" id="CHEBI:48828"/>
    </cofactor>
    <text evidence="15">Binds 2 Zn(2+) or Co(2+) ions per subunit.</text>
</comment>
<comment type="pathway">
    <text evidence="1 15">Amino-acid biosynthesis; L-lysine biosynthesis via DAP pathway; LL-2,6-diaminopimelate from (S)-tetrahydrodipicolinate (succinylase route): step 3/3.</text>
</comment>
<dbReference type="RefSeq" id="WP_237345743.1">
    <property type="nucleotide sequence ID" value="NZ_JABWGX010000012.1"/>
</dbReference>
<dbReference type="PANTHER" id="PTHR43808">
    <property type="entry name" value="ACETYLORNITHINE DEACETYLASE"/>
    <property type="match status" value="1"/>
</dbReference>
<evidence type="ECO:0000256" key="8">
    <source>
        <dbReference type="ARBA" id="ARBA00022801"/>
    </source>
</evidence>
<evidence type="ECO:0000256" key="13">
    <source>
        <dbReference type="ARBA" id="ARBA00031891"/>
    </source>
</evidence>
<dbReference type="SUPFAM" id="SSF55031">
    <property type="entry name" value="Bacterial exopeptidase dimerisation domain"/>
    <property type="match status" value="1"/>
</dbReference>
<dbReference type="InterPro" id="IPR005941">
    <property type="entry name" value="DapE_proteobac"/>
</dbReference>
<dbReference type="Pfam" id="PF07687">
    <property type="entry name" value="M20_dimer"/>
    <property type="match status" value="1"/>
</dbReference>
<keyword evidence="11 15" id="KW-0457">Lysine biosynthesis</keyword>
<dbReference type="InterPro" id="IPR002933">
    <property type="entry name" value="Peptidase_M20"/>
</dbReference>
<dbReference type="Pfam" id="PF01546">
    <property type="entry name" value="Peptidase_M20"/>
    <property type="match status" value="1"/>
</dbReference>
<evidence type="ECO:0000256" key="1">
    <source>
        <dbReference type="ARBA" id="ARBA00005130"/>
    </source>
</evidence>
<evidence type="ECO:0000256" key="10">
    <source>
        <dbReference type="ARBA" id="ARBA00022915"/>
    </source>
</evidence>
<keyword evidence="10 15" id="KW-0220">Diaminopimelate biosynthesis</keyword>
<dbReference type="CDD" id="cd03891">
    <property type="entry name" value="M20_DapE_proteobac"/>
    <property type="match status" value="1"/>
</dbReference>
<evidence type="ECO:0000256" key="11">
    <source>
        <dbReference type="ARBA" id="ARBA00023154"/>
    </source>
</evidence>
<keyword evidence="12 15" id="KW-0170">Cobalt</keyword>
<comment type="subunit">
    <text evidence="3 15">Homodimer.</text>
</comment>
<evidence type="ECO:0000256" key="9">
    <source>
        <dbReference type="ARBA" id="ARBA00022833"/>
    </source>
</evidence>
<dbReference type="SUPFAM" id="SSF53187">
    <property type="entry name" value="Zn-dependent exopeptidases"/>
    <property type="match status" value="1"/>
</dbReference>
<keyword evidence="8 15" id="KW-0378">Hydrolase</keyword>
<dbReference type="Proteomes" id="UP001241747">
    <property type="component" value="Unassembled WGS sequence"/>
</dbReference>
<dbReference type="InterPro" id="IPR011650">
    <property type="entry name" value="Peptidase_M20_dimer"/>
</dbReference>
<evidence type="ECO:0000256" key="12">
    <source>
        <dbReference type="ARBA" id="ARBA00023285"/>
    </source>
</evidence>
<comment type="caution">
    <text evidence="17">The sequence shown here is derived from an EMBL/GenBank/DDBJ whole genome shotgun (WGS) entry which is preliminary data.</text>
</comment>
<dbReference type="InterPro" id="IPR001261">
    <property type="entry name" value="ArgE/DapE_CS"/>
</dbReference>
<dbReference type="Gene3D" id="3.40.630.10">
    <property type="entry name" value="Zn peptidases"/>
    <property type="match status" value="2"/>
</dbReference>
<dbReference type="GO" id="GO:0009014">
    <property type="term" value="F:succinyl-diaminopimelate desuccinylase activity"/>
    <property type="evidence" value="ECO:0007669"/>
    <property type="project" value="UniProtKB-EC"/>
</dbReference>
<evidence type="ECO:0000256" key="4">
    <source>
        <dbReference type="ARBA" id="ARBA00011921"/>
    </source>
</evidence>
<keyword evidence="6 15" id="KW-0028">Amino-acid biosynthesis</keyword>
<evidence type="ECO:0000256" key="6">
    <source>
        <dbReference type="ARBA" id="ARBA00022605"/>
    </source>
</evidence>
<evidence type="ECO:0000256" key="7">
    <source>
        <dbReference type="ARBA" id="ARBA00022723"/>
    </source>
</evidence>
<comment type="similarity">
    <text evidence="2 15">Belongs to the peptidase M20A family. DapE subfamily.</text>
</comment>
<dbReference type="HAMAP" id="MF_01690">
    <property type="entry name" value="DapE"/>
    <property type="match status" value="1"/>
</dbReference>
<reference evidence="17 18" key="1">
    <citation type="submission" date="2023-07" db="EMBL/GenBank/DDBJ databases">
        <title>Genomic Encyclopedia of Type Strains, Phase IV (KMG-IV): sequencing the most valuable type-strain genomes for metagenomic binning, comparative biology and taxonomic classification.</title>
        <authorList>
            <person name="Goeker M."/>
        </authorList>
    </citation>
    <scope>NUCLEOTIDE SEQUENCE [LARGE SCALE GENOMIC DNA]</scope>
    <source>
        <strain evidence="17 18">DSM 3770</strain>
    </source>
</reference>
<feature type="binding site" evidence="15">
    <location>
        <position position="178"/>
    </location>
    <ligand>
        <name>Zn(2+)</name>
        <dbReference type="ChEBI" id="CHEBI:29105"/>
        <label>1</label>
    </ligand>
</feature>
<feature type="active site" evidence="15">
    <location>
        <position position="87"/>
    </location>
</feature>
<dbReference type="InterPro" id="IPR050072">
    <property type="entry name" value="Peptidase_M20A"/>
</dbReference>
<dbReference type="InterPro" id="IPR036264">
    <property type="entry name" value="Bact_exopeptidase_dim_dom"/>
</dbReference>